<dbReference type="KEGG" id="pmic:NW74_04415"/>
<feature type="compositionally biased region" description="Basic and acidic residues" evidence="1">
    <location>
        <begin position="175"/>
        <end position="198"/>
    </location>
</feature>
<gene>
    <name evidence="2" type="ORF">NW74_04415</name>
</gene>
<accession>A0A0B4S1J9</accession>
<keyword evidence="3" id="KW-1185">Reference proteome</keyword>
<proteinExistence type="predicted"/>
<dbReference type="EMBL" id="CP009761">
    <property type="protein sequence ID" value="AIZ36628.1"/>
    <property type="molecule type" value="Genomic_DNA"/>
</dbReference>
<evidence type="ECO:0008006" key="4">
    <source>
        <dbReference type="Google" id="ProtNLM"/>
    </source>
</evidence>
<dbReference type="STRING" id="33033.NW74_04415"/>
<dbReference type="OrthoDB" id="1701408at2"/>
<evidence type="ECO:0000256" key="1">
    <source>
        <dbReference type="SAM" id="MobiDB-lite"/>
    </source>
</evidence>
<dbReference type="Proteomes" id="UP000031386">
    <property type="component" value="Chromosome"/>
</dbReference>
<organism evidence="2 3">
    <name type="scientific">Parvimonas micra</name>
    <dbReference type="NCBI Taxonomy" id="33033"/>
    <lineage>
        <taxon>Bacteria</taxon>
        <taxon>Bacillati</taxon>
        <taxon>Bacillota</taxon>
        <taxon>Tissierellia</taxon>
        <taxon>Tissierellales</taxon>
        <taxon>Peptoniphilaceae</taxon>
        <taxon>Parvimonas</taxon>
    </lineage>
</organism>
<sequence>MSKKIKLFNFKVLLATFSFCFLILFSSCKSSNVSIEKFRNKVFLANDNGRIVFHMDKVNIKYPDYCWNKNSGVIVDKNGEVFKKPNREEAFFEAFNLKIEVRNGKKYINSDSKFYPNYRFEIKDEFTILDTLLGIEYVDNLSKYGIESDDNEYINAYKEAKDLVNQYKNTVKGMENNKDELSPKVKDEIEREMKKDKK</sequence>
<dbReference type="AlphaFoldDB" id="A0A0B4S1J9"/>
<protein>
    <recommendedName>
        <fullName evidence="4">Lipoprotein</fullName>
    </recommendedName>
</protein>
<name>A0A0B4S1J9_9FIRM</name>
<dbReference type="PROSITE" id="PS51257">
    <property type="entry name" value="PROKAR_LIPOPROTEIN"/>
    <property type="match status" value="1"/>
</dbReference>
<evidence type="ECO:0000313" key="2">
    <source>
        <dbReference type="EMBL" id="AIZ36628.1"/>
    </source>
</evidence>
<reference evidence="2 3" key="1">
    <citation type="submission" date="2014-10" db="EMBL/GenBank/DDBJ databases">
        <title>Complete genome sequence of Parvimonas micra KCOM 1535 (= ChDC B708).</title>
        <authorList>
            <person name="Kook J.-K."/>
            <person name="Park S.-N."/>
            <person name="Lim Y.K."/>
            <person name="Roh H."/>
        </authorList>
    </citation>
    <scope>NUCLEOTIDE SEQUENCE [LARGE SCALE GENOMIC DNA]</scope>
    <source>
        <strain evidence="3">KCOM 1535 / ChDC B708</strain>
    </source>
</reference>
<dbReference type="RefSeq" id="WP_041954049.1">
    <property type="nucleotide sequence ID" value="NZ_CALHGL010000021.1"/>
</dbReference>
<feature type="region of interest" description="Disordered" evidence="1">
    <location>
        <begin position="174"/>
        <end position="198"/>
    </location>
</feature>
<evidence type="ECO:0000313" key="3">
    <source>
        <dbReference type="Proteomes" id="UP000031386"/>
    </source>
</evidence>